<keyword evidence="5" id="KW-0539">Nucleus</keyword>
<feature type="region of interest" description="Disordered" evidence="6">
    <location>
        <begin position="92"/>
        <end position="120"/>
    </location>
</feature>
<organism evidence="7 8">
    <name type="scientific">Sparassis crispa</name>
    <dbReference type="NCBI Taxonomy" id="139825"/>
    <lineage>
        <taxon>Eukaryota</taxon>
        <taxon>Fungi</taxon>
        <taxon>Dikarya</taxon>
        <taxon>Basidiomycota</taxon>
        <taxon>Agaricomycotina</taxon>
        <taxon>Agaricomycetes</taxon>
        <taxon>Polyporales</taxon>
        <taxon>Sparassidaceae</taxon>
        <taxon>Sparassis</taxon>
    </lineage>
</organism>
<dbReference type="GeneID" id="38784512"/>
<evidence type="ECO:0000256" key="1">
    <source>
        <dbReference type="ARBA" id="ARBA00004123"/>
    </source>
</evidence>
<evidence type="ECO:0000256" key="4">
    <source>
        <dbReference type="ARBA" id="ARBA00022833"/>
    </source>
</evidence>
<evidence type="ECO:0000313" key="7">
    <source>
        <dbReference type="EMBL" id="GBE87595.1"/>
    </source>
</evidence>
<dbReference type="SUPFAM" id="SSF140996">
    <property type="entry name" value="Hermes dimerisation domain"/>
    <property type="match status" value="1"/>
</dbReference>
<keyword evidence="3" id="KW-0863">Zinc-finger</keyword>
<dbReference type="EMBL" id="BFAD01000011">
    <property type="protein sequence ID" value="GBE87595.1"/>
    <property type="molecule type" value="Genomic_DNA"/>
</dbReference>
<accession>A0A401GZJ2</accession>
<keyword evidence="8" id="KW-1185">Reference proteome</keyword>
<dbReference type="Proteomes" id="UP000287166">
    <property type="component" value="Unassembled WGS sequence"/>
</dbReference>
<proteinExistence type="predicted"/>
<dbReference type="AlphaFoldDB" id="A0A401GZJ2"/>
<dbReference type="PANTHER" id="PTHR46481:SF10">
    <property type="entry name" value="ZINC FINGER BED DOMAIN-CONTAINING PROTEIN 39"/>
    <property type="match status" value="1"/>
</dbReference>
<evidence type="ECO:0000313" key="8">
    <source>
        <dbReference type="Proteomes" id="UP000287166"/>
    </source>
</evidence>
<keyword evidence="2" id="KW-0479">Metal-binding</keyword>
<evidence type="ECO:0000256" key="2">
    <source>
        <dbReference type="ARBA" id="ARBA00022723"/>
    </source>
</evidence>
<comment type="subcellular location">
    <subcellularLocation>
        <location evidence="1">Nucleus</location>
    </subcellularLocation>
</comment>
<dbReference type="RefSeq" id="XP_027618508.1">
    <property type="nucleotide sequence ID" value="XM_027762707.1"/>
</dbReference>
<feature type="region of interest" description="Disordered" evidence="6">
    <location>
        <begin position="1"/>
        <end position="28"/>
    </location>
</feature>
<reference evidence="7 8" key="1">
    <citation type="journal article" date="2018" name="Sci. Rep.">
        <title>Genome sequence of the cauliflower mushroom Sparassis crispa (Hanabiratake) and its association with beneficial usage.</title>
        <authorList>
            <person name="Kiyama R."/>
            <person name="Furutani Y."/>
            <person name="Kawaguchi K."/>
            <person name="Nakanishi T."/>
        </authorList>
    </citation>
    <scope>NUCLEOTIDE SEQUENCE [LARGE SCALE GENOMIC DNA]</scope>
</reference>
<comment type="caution">
    <text evidence="7">The sequence shown here is derived from an EMBL/GenBank/DDBJ whole genome shotgun (WGS) entry which is preliminary data.</text>
</comment>
<dbReference type="InParanoid" id="A0A401GZJ2"/>
<dbReference type="PANTHER" id="PTHR46481">
    <property type="entry name" value="ZINC FINGER BED DOMAIN-CONTAINING PROTEIN 4"/>
    <property type="match status" value="1"/>
</dbReference>
<evidence type="ECO:0000256" key="5">
    <source>
        <dbReference type="ARBA" id="ARBA00023242"/>
    </source>
</evidence>
<gene>
    <name evidence="7" type="ORF">SCP_1102720</name>
</gene>
<evidence type="ECO:0000256" key="6">
    <source>
        <dbReference type="SAM" id="MobiDB-lite"/>
    </source>
</evidence>
<keyword evidence="4" id="KW-0862">Zinc</keyword>
<evidence type="ECO:0000256" key="3">
    <source>
        <dbReference type="ARBA" id="ARBA00022771"/>
    </source>
</evidence>
<dbReference type="GO" id="GO:0005634">
    <property type="term" value="C:nucleus"/>
    <property type="evidence" value="ECO:0007669"/>
    <property type="project" value="UniProtKB-SubCell"/>
</dbReference>
<name>A0A401GZJ2_9APHY</name>
<dbReference type="OrthoDB" id="2750554at2759"/>
<dbReference type="GO" id="GO:0008270">
    <property type="term" value="F:zinc ion binding"/>
    <property type="evidence" value="ECO:0007669"/>
    <property type="project" value="UniProtKB-KW"/>
</dbReference>
<dbReference type="InterPro" id="IPR052035">
    <property type="entry name" value="ZnF_BED_domain_contain"/>
</dbReference>
<sequence length="320" mass="35183">MAKRTQPNSLSSRTSVKSHVSRRAAKVTETLKAGVKTVARPLKRLRKSISSSNLSCATSRALARSSEPDTVDAIELPSDSRSIEIIGGSAMMPAPSDARSIHSAGSHGSQSALDEESDEQELAHLQATWRSPVYAFFKSNVSVQYKNGHKCHFFTCATRKCRNVLGGVRRYQDSKDKASTSNLKSHIIHCFGAAAVEAAIKGENAPRNDSIFAVFARQGQQPVTVSHRTHSNPEVRAHLVKWITECNRPAHLISDREFQELMTAGHPGLLLPTPMTLQRDVKASFQRCRERIGTLLREHPGHLNFATDAWTSPNHCAFVA</sequence>
<feature type="compositionally biased region" description="Polar residues" evidence="6">
    <location>
        <begin position="1"/>
        <end position="18"/>
    </location>
</feature>
<protein>
    <submittedName>
        <fullName evidence="7">Uncharacterized protein</fullName>
    </submittedName>
</protein>